<dbReference type="EMBL" id="CP137578">
    <property type="protein sequence ID" value="WOX27811.1"/>
    <property type="molecule type" value="Genomic_DNA"/>
</dbReference>
<reference evidence="17" key="1">
    <citation type="submission" date="2019-10" db="EMBL/GenBank/DDBJ databases">
        <authorList>
            <person name="Paulsen S."/>
        </authorList>
    </citation>
    <scope>NUCLEOTIDE SEQUENCE</scope>
    <source>
        <strain evidence="17">LMG 19692</strain>
    </source>
</reference>
<comment type="similarity">
    <text evidence="7 14">Belongs to the CobU/CobP family.</text>
</comment>
<gene>
    <name evidence="17" type="primary">cobU</name>
    <name evidence="17" type="ORF">F9Y85_16640</name>
    <name evidence="18" type="ORF">R5H13_14285</name>
</gene>
<dbReference type="CDD" id="cd00544">
    <property type="entry name" value="CobU"/>
    <property type="match status" value="1"/>
</dbReference>
<dbReference type="InterPro" id="IPR027417">
    <property type="entry name" value="P-loop_NTPase"/>
</dbReference>
<evidence type="ECO:0000313" key="20">
    <source>
        <dbReference type="Proteomes" id="UP001304419"/>
    </source>
</evidence>
<keyword evidence="10 14" id="KW-0547">Nucleotide-binding</keyword>
<evidence type="ECO:0000256" key="6">
    <source>
        <dbReference type="ARBA" id="ARBA00005159"/>
    </source>
</evidence>
<evidence type="ECO:0000256" key="1">
    <source>
        <dbReference type="ARBA" id="ARBA00000312"/>
    </source>
</evidence>
<dbReference type="PANTHER" id="PTHR34848">
    <property type="match status" value="1"/>
</dbReference>
<feature type="active site" description="GMP-histidine intermediate" evidence="15">
    <location>
        <position position="55"/>
    </location>
</feature>
<dbReference type="Proteomes" id="UP000646877">
    <property type="component" value="Unassembled WGS sequence"/>
</dbReference>
<evidence type="ECO:0000256" key="16">
    <source>
        <dbReference type="PIRSR" id="PIRSR006135-2"/>
    </source>
</evidence>
<dbReference type="GeneID" id="67502736"/>
<evidence type="ECO:0000256" key="15">
    <source>
        <dbReference type="PIRSR" id="PIRSR006135-1"/>
    </source>
</evidence>
<keyword evidence="8 14" id="KW-0169">Cobalamin biosynthesis</keyword>
<evidence type="ECO:0000256" key="5">
    <source>
        <dbReference type="ARBA" id="ARBA00004692"/>
    </source>
</evidence>
<comment type="catalytic activity">
    <reaction evidence="2 14">
        <text>adenosylcob(III)inamide phosphate + GTP + H(+) = adenosylcob(III)inamide-GDP + diphosphate</text>
        <dbReference type="Rhea" id="RHEA:22712"/>
        <dbReference type="ChEBI" id="CHEBI:15378"/>
        <dbReference type="ChEBI" id="CHEBI:33019"/>
        <dbReference type="ChEBI" id="CHEBI:37565"/>
        <dbReference type="ChEBI" id="CHEBI:58502"/>
        <dbReference type="ChEBI" id="CHEBI:60487"/>
        <dbReference type="EC" id="2.7.7.62"/>
    </reaction>
</comment>
<dbReference type="UniPathway" id="UPA00148">
    <property type="reaction ID" value="UER00236"/>
</dbReference>
<keyword evidence="12 14" id="KW-0067">ATP-binding</keyword>
<dbReference type="AlphaFoldDB" id="A0A8I2H837"/>
<evidence type="ECO:0000256" key="2">
    <source>
        <dbReference type="ARBA" id="ARBA00000711"/>
    </source>
</evidence>
<evidence type="ECO:0000256" key="8">
    <source>
        <dbReference type="ARBA" id="ARBA00022573"/>
    </source>
</evidence>
<accession>A0A8I2H837</accession>
<keyword evidence="20" id="KW-1185">Reference proteome</keyword>
<dbReference type="NCBIfam" id="NF004469">
    <property type="entry name" value="PRK05800.1"/>
    <property type="match status" value="1"/>
</dbReference>
<dbReference type="EC" id="2.7.1.156" evidence="14"/>
<comment type="catalytic activity">
    <reaction evidence="1 14">
        <text>adenosylcob(III)inamide + ATP = adenosylcob(III)inamide phosphate + ADP + H(+)</text>
        <dbReference type="Rhea" id="RHEA:15769"/>
        <dbReference type="ChEBI" id="CHEBI:2480"/>
        <dbReference type="ChEBI" id="CHEBI:15378"/>
        <dbReference type="ChEBI" id="CHEBI:30616"/>
        <dbReference type="ChEBI" id="CHEBI:58502"/>
        <dbReference type="ChEBI" id="CHEBI:456216"/>
        <dbReference type="EC" id="2.7.1.156"/>
    </reaction>
</comment>
<evidence type="ECO:0000256" key="11">
    <source>
        <dbReference type="ARBA" id="ARBA00022777"/>
    </source>
</evidence>
<dbReference type="GO" id="GO:0005525">
    <property type="term" value="F:GTP binding"/>
    <property type="evidence" value="ECO:0007669"/>
    <property type="project" value="UniProtKB-UniRule"/>
</dbReference>
<feature type="binding site" evidence="16">
    <location>
        <position position="67"/>
    </location>
    <ligand>
        <name>GTP</name>
        <dbReference type="ChEBI" id="CHEBI:37565"/>
    </ligand>
</feature>
<dbReference type="Pfam" id="PF02283">
    <property type="entry name" value="CobU"/>
    <property type="match status" value="1"/>
</dbReference>
<dbReference type="GO" id="GO:0005524">
    <property type="term" value="F:ATP binding"/>
    <property type="evidence" value="ECO:0007669"/>
    <property type="project" value="UniProtKB-UniRule"/>
</dbReference>
<feature type="binding site" evidence="16">
    <location>
        <begin position="39"/>
        <end position="41"/>
    </location>
    <ligand>
        <name>GTP</name>
        <dbReference type="ChEBI" id="CHEBI:37565"/>
    </ligand>
</feature>
<reference evidence="18 20" key="2">
    <citation type="submission" date="2023-10" db="EMBL/GenBank/DDBJ databases">
        <title>To unveil natural product biosynthetic capacity in Pseudoalteromonas.</title>
        <authorList>
            <person name="Wang J."/>
        </authorList>
    </citation>
    <scope>NUCLEOTIDE SEQUENCE [LARGE SCALE GENOMIC DNA]</scope>
    <source>
        <strain evidence="18 20">DSM 15914</strain>
    </source>
</reference>
<sequence length="179" mass="19821">MAQIQLILGGARSGKSRLAEQRAILLLEQGAVNELYYVATAKAQDEEMKSRVFAHQMQRDSRWQLVEEPWHIDKLIATAREDALLLIDCLTLWLSFGLCEMGKAATIDKKEHVLAALESCAATVILVSNEVGHGIIPLGELSREFVDESGWLHQDIAKVADRVDFVIAGLPQCLKGQDV</sequence>
<feature type="binding site" evidence="16">
    <location>
        <position position="88"/>
    </location>
    <ligand>
        <name>GTP</name>
        <dbReference type="ChEBI" id="CHEBI:37565"/>
    </ligand>
</feature>
<evidence type="ECO:0000313" key="18">
    <source>
        <dbReference type="EMBL" id="WOX27811.1"/>
    </source>
</evidence>
<evidence type="ECO:0000256" key="4">
    <source>
        <dbReference type="ARBA" id="ARBA00003889"/>
    </source>
</evidence>
<feature type="binding site" evidence="16">
    <location>
        <begin position="9"/>
        <end position="16"/>
    </location>
    <ligand>
        <name>GTP</name>
        <dbReference type="ChEBI" id="CHEBI:37565"/>
    </ligand>
</feature>
<protein>
    <recommendedName>
        <fullName evidence="14">Bifunctional adenosylcobalamin biosynthesis protein</fullName>
        <ecNumber evidence="14">2.7.1.156</ecNumber>
        <ecNumber evidence="14">2.7.7.62</ecNumber>
    </recommendedName>
</protein>
<evidence type="ECO:0000256" key="12">
    <source>
        <dbReference type="ARBA" id="ARBA00022840"/>
    </source>
</evidence>
<evidence type="ECO:0000256" key="14">
    <source>
        <dbReference type="PIRNR" id="PIRNR006135"/>
    </source>
</evidence>
<dbReference type="Gene3D" id="3.40.50.300">
    <property type="entry name" value="P-loop containing nucleotide triphosphate hydrolases"/>
    <property type="match status" value="1"/>
</dbReference>
<evidence type="ECO:0000256" key="10">
    <source>
        <dbReference type="ARBA" id="ARBA00022741"/>
    </source>
</evidence>
<proteinExistence type="inferred from homology"/>
<name>A0A8I2H837_9GAMM</name>
<dbReference type="EMBL" id="WEIA01000011">
    <property type="protein sequence ID" value="NLR22904.1"/>
    <property type="molecule type" value="Genomic_DNA"/>
</dbReference>
<dbReference type="PANTHER" id="PTHR34848:SF1">
    <property type="entry name" value="BIFUNCTIONAL ADENOSYLCOBALAMIN BIOSYNTHESIS PROTEIN COBU"/>
    <property type="match status" value="1"/>
</dbReference>
<dbReference type="RefSeq" id="WP_010606107.1">
    <property type="nucleotide sequence ID" value="NZ_CBCSDF010000012.1"/>
</dbReference>
<keyword evidence="11 14" id="KW-0418">Kinase</keyword>
<comment type="pathway">
    <text evidence="6 14">Cofactor biosynthesis; adenosylcobalamin biosynthesis; adenosylcobalamin from cob(II)yrinate a,c-diamide: step 5/7.</text>
</comment>
<comment type="function">
    <text evidence="4 14">Catalyzes ATP-dependent phosphorylation of adenosylcobinamide and addition of GMP to adenosylcobinamide phosphate.</text>
</comment>
<dbReference type="GO" id="GO:0009236">
    <property type="term" value="P:cobalamin biosynthetic process"/>
    <property type="evidence" value="ECO:0007669"/>
    <property type="project" value="UniProtKB-UniRule"/>
</dbReference>
<dbReference type="EC" id="2.7.7.62" evidence="14"/>
<dbReference type="InterPro" id="IPR003203">
    <property type="entry name" value="CobU/CobP"/>
</dbReference>
<comment type="pathway">
    <text evidence="5 14">Cofactor biosynthesis; adenosylcobalamin biosynthesis; adenosylcobalamin from cob(II)yrinate a,c-diamide: step 6/7.</text>
</comment>
<evidence type="ECO:0000256" key="3">
    <source>
        <dbReference type="ARBA" id="ARBA00001522"/>
    </source>
</evidence>
<dbReference type="Proteomes" id="UP001304419">
    <property type="component" value="Chromosome 1"/>
</dbReference>
<dbReference type="GO" id="GO:0008820">
    <property type="term" value="F:cobinamide phosphate guanylyltransferase activity"/>
    <property type="evidence" value="ECO:0007669"/>
    <property type="project" value="UniProtKB-UniRule"/>
</dbReference>
<evidence type="ECO:0000313" key="19">
    <source>
        <dbReference type="Proteomes" id="UP000646877"/>
    </source>
</evidence>
<keyword evidence="13 14" id="KW-0342">GTP-binding</keyword>
<evidence type="ECO:0000256" key="13">
    <source>
        <dbReference type="ARBA" id="ARBA00023134"/>
    </source>
</evidence>
<evidence type="ECO:0000256" key="7">
    <source>
        <dbReference type="ARBA" id="ARBA00007490"/>
    </source>
</evidence>
<dbReference type="SUPFAM" id="SSF52540">
    <property type="entry name" value="P-loop containing nucleoside triphosphate hydrolases"/>
    <property type="match status" value="1"/>
</dbReference>
<evidence type="ECO:0000256" key="9">
    <source>
        <dbReference type="ARBA" id="ARBA00022679"/>
    </source>
</evidence>
<keyword evidence="9 14" id="KW-0808">Transferase</keyword>
<dbReference type="GO" id="GO:0043752">
    <property type="term" value="F:adenosylcobinamide kinase activity"/>
    <property type="evidence" value="ECO:0007669"/>
    <property type="project" value="UniProtKB-EC"/>
</dbReference>
<dbReference type="PIRSF" id="PIRSF006135">
    <property type="entry name" value="CobU"/>
    <property type="match status" value="1"/>
</dbReference>
<evidence type="ECO:0000313" key="17">
    <source>
        <dbReference type="EMBL" id="NLR22904.1"/>
    </source>
</evidence>
<keyword evidence="17" id="KW-0548">Nucleotidyltransferase</keyword>
<comment type="catalytic activity">
    <reaction evidence="3">
        <text>adenosylcob(III)inamide + GTP = adenosylcob(III)inamide phosphate + GDP + H(+)</text>
        <dbReference type="Rhea" id="RHEA:15765"/>
        <dbReference type="ChEBI" id="CHEBI:2480"/>
        <dbReference type="ChEBI" id="CHEBI:15378"/>
        <dbReference type="ChEBI" id="CHEBI:37565"/>
        <dbReference type="ChEBI" id="CHEBI:58189"/>
        <dbReference type="ChEBI" id="CHEBI:58502"/>
        <dbReference type="EC" id="2.7.1.156"/>
    </reaction>
</comment>
<organism evidence="17 19">
    <name type="scientific">Pseudoalteromonas maricaloris</name>
    <dbReference type="NCBI Taxonomy" id="184924"/>
    <lineage>
        <taxon>Bacteria</taxon>
        <taxon>Pseudomonadati</taxon>
        <taxon>Pseudomonadota</taxon>
        <taxon>Gammaproteobacteria</taxon>
        <taxon>Alteromonadales</taxon>
        <taxon>Pseudoalteromonadaceae</taxon>
        <taxon>Pseudoalteromonas</taxon>
    </lineage>
</organism>